<sequence>MEFATLPQMMQTLIDEARRQFTCHSPAKADAFLPPKNIVGKVREALDEEIRLIELVLDEVKAYAVKSLVNLRCRRNQAAPIHRLPHRLLSDIFYLAHVNHNAKYNASRDPFVHRFSTVSHLWRQIVEASPLLWTILHPHSGVVVDHLLARSREAPLKIHLDNGNKLVGGAIEDYAARITPHSHRWRTCQLYGLPEQLKLFLQSPAPKLEVLTLTGCGPHVLDRSSHFNFPILAGDNLAQLHLEHLQFTESKHIHQLLDTLESSSRLEELVLDNVVFTPPSEVATTRQIIELPHLRLLFLHKVSGGSPVQYILSHVATPATSQLCFTLTQDDSLEAALPQYTPLALYQLRNIPETDDLQIILEEGGPHGFWEWGYRLEGRSHGSASGGFSFQIEKSVHDVDEFHPLLSGLGAIFPLPLRKVTLKFYDDRDPSDYHPSTDPSITAGFAEFLSRYPLIEHISFDECRDELLEILTITPTRHLCPLLRSVAFSYCDRITNTELINLVESRADPARSGPNRLQSLEIVGRRDSSTISKLREFVAVVHDPAEGVYGL</sequence>
<dbReference type="SUPFAM" id="SSF52047">
    <property type="entry name" value="RNI-like"/>
    <property type="match status" value="1"/>
</dbReference>
<evidence type="ECO:0000313" key="2">
    <source>
        <dbReference type="Proteomes" id="UP000027195"/>
    </source>
</evidence>
<dbReference type="AlphaFoldDB" id="A0A067MDL7"/>
<proteinExistence type="predicted"/>
<keyword evidence="2" id="KW-1185">Reference proteome</keyword>
<name>A0A067MDL7_BOTB1</name>
<reference evidence="2" key="1">
    <citation type="journal article" date="2014" name="Proc. Natl. Acad. Sci. U.S.A.">
        <title>Extensive sampling of basidiomycete genomes demonstrates inadequacy of the white-rot/brown-rot paradigm for wood decay fungi.</title>
        <authorList>
            <person name="Riley R."/>
            <person name="Salamov A.A."/>
            <person name="Brown D.W."/>
            <person name="Nagy L.G."/>
            <person name="Floudas D."/>
            <person name="Held B.W."/>
            <person name="Levasseur A."/>
            <person name="Lombard V."/>
            <person name="Morin E."/>
            <person name="Otillar R."/>
            <person name="Lindquist E.A."/>
            <person name="Sun H."/>
            <person name="LaButti K.M."/>
            <person name="Schmutz J."/>
            <person name="Jabbour D."/>
            <person name="Luo H."/>
            <person name="Baker S.E."/>
            <person name="Pisabarro A.G."/>
            <person name="Walton J.D."/>
            <person name="Blanchette R.A."/>
            <person name="Henrissat B."/>
            <person name="Martin F."/>
            <person name="Cullen D."/>
            <person name="Hibbett D.S."/>
            <person name="Grigoriev I.V."/>
        </authorList>
    </citation>
    <scope>NUCLEOTIDE SEQUENCE [LARGE SCALE GENOMIC DNA]</scope>
    <source>
        <strain evidence="2">FD-172 SS1</strain>
    </source>
</reference>
<accession>A0A067MDL7</accession>
<evidence type="ECO:0000313" key="1">
    <source>
        <dbReference type="EMBL" id="KDQ09972.1"/>
    </source>
</evidence>
<gene>
    <name evidence="1" type="ORF">BOTBODRAFT_502835</name>
</gene>
<dbReference type="HOGENOM" id="CLU_024199_1_1_1"/>
<organism evidence="1 2">
    <name type="scientific">Botryobasidium botryosum (strain FD-172 SS1)</name>
    <dbReference type="NCBI Taxonomy" id="930990"/>
    <lineage>
        <taxon>Eukaryota</taxon>
        <taxon>Fungi</taxon>
        <taxon>Dikarya</taxon>
        <taxon>Basidiomycota</taxon>
        <taxon>Agaricomycotina</taxon>
        <taxon>Agaricomycetes</taxon>
        <taxon>Cantharellales</taxon>
        <taxon>Botryobasidiaceae</taxon>
        <taxon>Botryobasidium</taxon>
    </lineage>
</organism>
<dbReference type="InParanoid" id="A0A067MDL7"/>
<protein>
    <recommendedName>
        <fullName evidence="3">F-box domain-containing protein</fullName>
    </recommendedName>
</protein>
<dbReference type="EMBL" id="KL198072">
    <property type="protein sequence ID" value="KDQ09972.1"/>
    <property type="molecule type" value="Genomic_DNA"/>
</dbReference>
<dbReference type="Proteomes" id="UP000027195">
    <property type="component" value="Unassembled WGS sequence"/>
</dbReference>
<dbReference type="OrthoDB" id="3365698at2759"/>
<evidence type="ECO:0008006" key="3">
    <source>
        <dbReference type="Google" id="ProtNLM"/>
    </source>
</evidence>